<comment type="subcellular location">
    <subcellularLocation>
        <location evidence="1">Cell membrane</location>
    </subcellularLocation>
</comment>
<organism evidence="10 11">
    <name type="scientific">Paenibacillus rigui</name>
    <dbReference type="NCBI Taxonomy" id="554312"/>
    <lineage>
        <taxon>Bacteria</taxon>
        <taxon>Bacillati</taxon>
        <taxon>Bacillota</taxon>
        <taxon>Bacilli</taxon>
        <taxon>Bacillales</taxon>
        <taxon>Paenibacillaceae</taxon>
        <taxon>Paenibacillus</taxon>
    </lineage>
</organism>
<dbReference type="PANTHER" id="PTHR32089">
    <property type="entry name" value="METHYL-ACCEPTING CHEMOTAXIS PROTEIN MCPB"/>
    <property type="match status" value="1"/>
</dbReference>
<keyword evidence="7" id="KW-1133">Transmembrane helix</keyword>
<comment type="similarity">
    <text evidence="5">Belongs to the methyl-accepting chemotaxis (MCP) protein family.</text>
</comment>
<dbReference type="AlphaFoldDB" id="A0A229UR41"/>
<dbReference type="InterPro" id="IPR003660">
    <property type="entry name" value="HAMP_dom"/>
</dbReference>
<keyword evidence="11" id="KW-1185">Reference proteome</keyword>
<evidence type="ECO:0008006" key="12">
    <source>
        <dbReference type="Google" id="ProtNLM"/>
    </source>
</evidence>
<dbReference type="PANTHER" id="PTHR32089:SF112">
    <property type="entry name" value="LYSOZYME-LIKE PROTEIN-RELATED"/>
    <property type="match status" value="1"/>
</dbReference>
<feature type="transmembrane region" description="Helical" evidence="7">
    <location>
        <begin position="9"/>
        <end position="30"/>
    </location>
</feature>
<evidence type="ECO:0000313" key="11">
    <source>
        <dbReference type="Proteomes" id="UP000215509"/>
    </source>
</evidence>
<keyword evidence="3 7" id="KW-0472">Membrane</keyword>
<keyword evidence="2" id="KW-1003">Cell membrane</keyword>
<dbReference type="GO" id="GO:0005886">
    <property type="term" value="C:plasma membrane"/>
    <property type="evidence" value="ECO:0007669"/>
    <property type="project" value="UniProtKB-SubCell"/>
</dbReference>
<dbReference type="EMBL" id="NMQW01000020">
    <property type="protein sequence ID" value="OXM85645.1"/>
    <property type="molecule type" value="Genomic_DNA"/>
</dbReference>
<feature type="transmembrane region" description="Helical" evidence="7">
    <location>
        <begin position="42"/>
        <end position="64"/>
    </location>
</feature>
<sequence>MSLGLIKKMVIGVTGVSAITYGTSAFFIFVLKDTFAGFLPDWLFITVTLGMGIFWTGLLGWLMARWIVKPLLLITAVANEAAAGNLKLAISEHRSKDELGILNKSFRFMVEQLKKIIQDITQNAAAASQSSAALSDAIFQATNQAERISMLAGQIASGAERQKAESLEAFQAMEQVTQAATEVSEQAEQTRSSSSQMVRTIEESSQIVRSLVHNMLKLSESGGETIEVAAQLEAFAKEIGTVTQLVGEIAAQTHLLALNASIEAARAGEEGRGFSVVALEIRKLAEQSSRSVQDIDQLIGQVQGKVADVVERLMQQGEVMHREASKGEQTEQALQAISSSARETEGAVWRIVQTIEQQTEIIQQAEQKQRIIDNISHDILQSARQAADSTQEQSAVMQEIASSSEMLQHQSDVLMEKTTVFRT</sequence>
<dbReference type="SMART" id="SM00304">
    <property type="entry name" value="HAMP"/>
    <property type="match status" value="1"/>
</dbReference>
<dbReference type="PROSITE" id="PS50885">
    <property type="entry name" value="HAMP"/>
    <property type="match status" value="1"/>
</dbReference>
<feature type="domain" description="Methyl-accepting transducer" evidence="8">
    <location>
        <begin position="137"/>
        <end position="373"/>
    </location>
</feature>
<reference evidence="10 11" key="1">
    <citation type="submission" date="2017-07" db="EMBL/GenBank/DDBJ databases">
        <title>Genome sequencing and assembly of Paenibacillus rigui.</title>
        <authorList>
            <person name="Mayilraj S."/>
        </authorList>
    </citation>
    <scope>NUCLEOTIDE SEQUENCE [LARGE SCALE GENOMIC DNA]</scope>
    <source>
        <strain evidence="10 11">JCM 16352</strain>
    </source>
</reference>
<dbReference type="SMART" id="SM00283">
    <property type="entry name" value="MA"/>
    <property type="match status" value="1"/>
</dbReference>
<evidence type="ECO:0000259" key="8">
    <source>
        <dbReference type="PROSITE" id="PS50111"/>
    </source>
</evidence>
<dbReference type="PRINTS" id="PR00260">
    <property type="entry name" value="CHEMTRNSDUCR"/>
</dbReference>
<keyword evidence="4 6" id="KW-0807">Transducer</keyword>
<comment type="caution">
    <text evidence="10">The sequence shown here is derived from an EMBL/GenBank/DDBJ whole genome shotgun (WGS) entry which is preliminary data.</text>
</comment>
<proteinExistence type="inferred from homology"/>
<protein>
    <recommendedName>
        <fullName evidence="12">Methyl-accepting chemotaxis protein</fullName>
    </recommendedName>
</protein>
<evidence type="ECO:0000256" key="4">
    <source>
        <dbReference type="ARBA" id="ARBA00023224"/>
    </source>
</evidence>
<evidence type="ECO:0000256" key="1">
    <source>
        <dbReference type="ARBA" id="ARBA00004236"/>
    </source>
</evidence>
<dbReference type="GO" id="GO:0004888">
    <property type="term" value="F:transmembrane signaling receptor activity"/>
    <property type="evidence" value="ECO:0007669"/>
    <property type="project" value="InterPro"/>
</dbReference>
<dbReference type="Gene3D" id="6.10.340.10">
    <property type="match status" value="1"/>
</dbReference>
<dbReference type="InterPro" id="IPR004089">
    <property type="entry name" value="MCPsignal_dom"/>
</dbReference>
<dbReference type="GO" id="GO:0007165">
    <property type="term" value="P:signal transduction"/>
    <property type="evidence" value="ECO:0007669"/>
    <property type="project" value="UniProtKB-KW"/>
</dbReference>
<accession>A0A229UR41</accession>
<dbReference type="SUPFAM" id="SSF58104">
    <property type="entry name" value="Methyl-accepting chemotaxis protein (MCP) signaling domain"/>
    <property type="match status" value="1"/>
</dbReference>
<evidence type="ECO:0000256" key="3">
    <source>
        <dbReference type="ARBA" id="ARBA00023136"/>
    </source>
</evidence>
<dbReference type="Proteomes" id="UP000215509">
    <property type="component" value="Unassembled WGS sequence"/>
</dbReference>
<evidence type="ECO:0000313" key="10">
    <source>
        <dbReference type="EMBL" id="OXM85645.1"/>
    </source>
</evidence>
<gene>
    <name evidence="10" type="ORF">CF651_14775</name>
</gene>
<keyword evidence="7" id="KW-0812">Transmembrane</keyword>
<evidence type="ECO:0000256" key="5">
    <source>
        <dbReference type="ARBA" id="ARBA00029447"/>
    </source>
</evidence>
<dbReference type="Pfam" id="PF00015">
    <property type="entry name" value="MCPsignal"/>
    <property type="match status" value="1"/>
</dbReference>
<evidence type="ECO:0000256" key="7">
    <source>
        <dbReference type="SAM" id="Phobius"/>
    </source>
</evidence>
<dbReference type="InterPro" id="IPR004090">
    <property type="entry name" value="Chemotax_Me-accpt_rcpt"/>
</dbReference>
<dbReference type="OrthoDB" id="2489132at2"/>
<feature type="domain" description="HAMP" evidence="9">
    <location>
        <begin position="65"/>
        <end position="118"/>
    </location>
</feature>
<evidence type="ECO:0000256" key="6">
    <source>
        <dbReference type="PROSITE-ProRule" id="PRU00284"/>
    </source>
</evidence>
<dbReference type="RefSeq" id="WP_094015636.1">
    <property type="nucleotide sequence ID" value="NZ_NMQW01000020.1"/>
</dbReference>
<dbReference type="CDD" id="cd06225">
    <property type="entry name" value="HAMP"/>
    <property type="match status" value="1"/>
</dbReference>
<name>A0A229UR41_9BACL</name>
<dbReference type="GO" id="GO:0006935">
    <property type="term" value="P:chemotaxis"/>
    <property type="evidence" value="ECO:0007669"/>
    <property type="project" value="InterPro"/>
</dbReference>
<evidence type="ECO:0000256" key="2">
    <source>
        <dbReference type="ARBA" id="ARBA00022475"/>
    </source>
</evidence>
<dbReference type="PROSITE" id="PS50111">
    <property type="entry name" value="CHEMOTAXIS_TRANSDUC_2"/>
    <property type="match status" value="1"/>
</dbReference>
<dbReference type="Gene3D" id="1.10.287.950">
    <property type="entry name" value="Methyl-accepting chemotaxis protein"/>
    <property type="match status" value="1"/>
</dbReference>
<evidence type="ECO:0000259" key="9">
    <source>
        <dbReference type="PROSITE" id="PS50885"/>
    </source>
</evidence>
<dbReference type="Pfam" id="PF00672">
    <property type="entry name" value="HAMP"/>
    <property type="match status" value="1"/>
</dbReference>